<keyword evidence="2" id="KW-1185">Reference proteome</keyword>
<organism evidence="1 2">
    <name type="scientific">Rhodovarius crocodyli</name>
    <dbReference type="NCBI Taxonomy" id="1979269"/>
    <lineage>
        <taxon>Bacteria</taxon>
        <taxon>Pseudomonadati</taxon>
        <taxon>Pseudomonadota</taxon>
        <taxon>Alphaproteobacteria</taxon>
        <taxon>Acetobacterales</taxon>
        <taxon>Roseomonadaceae</taxon>
        <taxon>Rhodovarius</taxon>
    </lineage>
</organism>
<dbReference type="EMBL" id="SACL01000005">
    <property type="protein sequence ID" value="RVT95526.1"/>
    <property type="molecule type" value="Genomic_DNA"/>
</dbReference>
<dbReference type="Proteomes" id="UP000282957">
    <property type="component" value="Unassembled WGS sequence"/>
</dbReference>
<comment type="caution">
    <text evidence="1">The sequence shown here is derived from an EMBL/GenBank/DDBJ whole genome shotgun (WGS) entry which is preliminary data.</text>
</comment>
<gene>
    <name evidence="1" type="ORF">EOD42_15040</name>
</gene>
<accession>A0A437MD08</accession>
<protein>
    <submittedName>
        <fullName evidence="1">Uncharacterized protein</fullName>
    </submittedName>
</protein>
<dbReference type="OrthoDB" id="1327402at28211"/>
<dbReference type="AlphaFoldDB" id="A0A437MD08"/>
<evidence type="ECO:0000313" key="2">
    <source>
        <dbReference type="Proteomes" id="UP000282957"/>
    </source>
</evidence>
<name>A0A437MD08_9PROT</name>
<proteinExistence type="predicted"/>
<reference evidence="1 2" key="1">
    <citation type="submission" date="2019-01" db="EMBL/GenBank/DDBJ databases">
        <authorList>
            <person name="Chen W.-M."/>
        </authorList>
    </citation>
    <scope>NUCLEOTIDE SEQUENCE [LARGE SCALE GENOMIC DNA]</scope>
    <source>
        <strain evidence="1 2">CCP-6</strain>
    </source>
</reference>
<sequence>MAIDPWQRLPATGQVWLRAEMPNQNLIALHAVARSRLALLRAKALGRDPVHEDLKAALERRDEPARDWQQRQALRAAGEAELDQIEAGLARAGEQGQLDSPGWSEAGPADFRLRGEALDRWCTLALRRRAQLLPILEKLRAEHEVLRQEVEAARAARIRALMRKLTEQQGFSWHELPDPAQTHCPPSVRAAMLEAVGGPACHLTLTWRYDEASGLEWLRWQSQEGARLSDGSVGGREAVTAALQPVALAA</sequence>
<dbReference type="RefSeq" id="WP_127788385.1">
    <property type="nucleotide sequence ID" value="NZ_SACL01000005.1"/>
</dbReference>
<evidence type="ECO:0000313" key="1">
    <source>
        <dbReference type="EMBL" id="RVT95526.1"/>
    </source>
</evidence>